<dbReference type="Gene3D" id="3.40.50.12780">
    <property type="entry name" value="N-terminal domain of ligase-like"/>
    <property type="match status" value="1"/>
</dbReference>
<evidence type="ECO:0000259" key="3">
    <source>
        <dbReference type="Pfam" id="PF00501"/>
    </source>
</evidence>
<keyword evidence="2" id="KW-0067">ATP-binding</keyword>
<dbReference type="SUPFAM" id="SSF56801">
    <property type="entry name" value="Acetyl-CoA synthetase-like"/>
    <property type="match status" value="1"/>
</dbReference>
<organism evidence="4">
    <name type="scientific">Hellea balneolensis</name>
    <dbReference type="NCBI Taxonomy" id="287478"/>
    <lineage>
        <taxon>Bacteria</taxon>
        <taxon>Pseudomonadati</taxon>
        <taxon>Pseudomonadota</taxon>
        <taxon>Alphaproteobacteria</taxon>
        <taxon>Maricaulales</taxon>
        <taxon>Robiginitomaculaceae</taxon>
        <taxon>Hellea</taxon>
    </lineage>
</organism>
<dbReference type="InterPro" id="IPR000873">
    <property type="entry name" value="AMP-dep_synth/lig_dom"/>
</dbReference>
<evidence type="ECO:0000313" key="4">
    <source>
        <dbReference type="EMBL" id="HHL42700.1"/>
    </source>
</evidence>
<dbReference type="GO" id="GO:0005524">
    <property type="term" value="F:ATP binding"/>
    <property type="evidence" value="ECO:0007669"/>
    <property type="project" value="UniProtKB-KW"/>
</dbReference>
<gene>
    <name evidence="4" type="ORF">ENJ42_03715</name>
</gene>
<protein>
    <submittedName>
        <fullName evidence="4">2-acylglycerophosphoethanolamine acyltransferase</fullName>
    </submittedName>
</protein>
<dbReference type="PANTHER" id="PTHR43272:SF33">
    <property type="entry name" value="AMP-BINDING DOMAIN-CONTAINING PROTEIN-RELATED"/>
    <property type="match status" value="1"/>
</dbReference>
<name>A0A7C5R025_9PROT</name>
<evidence type="ECO:0000256" key="1">
    <source>
        <dbReference type="ARBA" id="ARBA00022741"/>
    </source>
</evidence>
<evidence type="ECO:0000256" key="2">
    <source>
        <dbReference type="ARBA" id="ARBA00022840"/>
    </source>
</evidence>
<dbReference type="Pfam" id="PF00501">
    <property type="entry name" value="AMP-binding"/>
    <property type="match status" value="1"/>
</dbReference>
<dbReference type="PANTHER" id="PTHR43272">
    <property type="entry name" value="LONG-CHAIN-FATTY-ACID--COA LIGASE"/>
    <property type="match status" value="1"/>
</dbReference>
<dbReference type="PROSITE" id="PS00455">
    <property type="entry name" value="AMP_BINDING"/>
    <property type="match status" value="1"/>
</dbReference>
<keyword evidence="4" id="KW-0808">Transferase</keyword>
<feature type="non-terminal residue" evidence="4">
    <location>
        <position position="295"/>
    </location>
</feature>
<dbReference type="EMBL" id="DRMJ01000183">
    <property type="protein sequence ID" value="HHL42700.1"/>
    <property type="molecule type" value="Genomic_DNA"/>
</dbReference>
<accession>A0A7C5R025</accession>
<reference evidence="4" key="1">
    <citation type="journal article" date="2020" name="mSystems">
        <title>Genome- and Community-Level Interaction Insights into Carbon Utilization and Element Cycling Functions of Hydrothermarchaeota in Hydrothermal Sediment.</title>
        <authorList>
            <person name="Zhou Z."/>
            <person name="Liu Y."/>
            <person name="Xu W."/>
            <person name="Pan J."/>
            <person name="Luo Z.H."/>
            <person name="Li M."/>
        </authorList>
    </citation>
    <scope>NUCLEOTIDE SEQUENCE [LARGE SCALE GENOMIC DNA]</scope>
    <source>
        <strain evidence="4">HyVt-485</strain>
    </source>
</reference>
<dbReference type="GO" id="GO:0004467">
    <property type="term" value="F:long-chain fatty acid-CoA ligase activity"/>
    <property type="evidence" value="ECO:0007669"/>
    <property type="project" value="TreeGrafter"/>
</dbReference>
<dbReference type="Proteomes" id="UP000885830">
    <property type="component" value="Unassembled WGS sequence"/>
</dbReference>
<dbReference type="AlphaFoldDB" id="A0A7C5R025"/>
<dbReference type="GO" id="GO:0016746">
    <property type="term" value="F:acyltransferase activity"/>
    <property type="evidence" value="ECO:0007669"/>
    <property type="project" value="UniProtKB-KW"/>
</dbReference>
<comment type="caution">
    <text evidence="4">The sequence shown here is derived from an EMBL/GenBank/DDBJ whole genome shotgun (WGS) entry which is preliminary data.</text>
</comment>
<keyword evidence="4" id="KW-0012">Acyltransferase</keyword>
<dbReference type="InterPro" id="IPR042099">
    <property type="entry name" value="ANL_N_sf"/>
</dbReference>
<proteinExistence type="predicted"/>
<feature type="domain" description="AMP-dependent synthetase/ligase" evidence="3">
    <location>
        <begin position="23"/>
        <end position="294"/>
    </location>
</feature>
<dbReference type="GO" id="GO:0016020">
    <property type="term" value="C:membrane"/>
    <property type="evidence" value="ECO:0007669"/>
    <property type="project" value="TreeGrafter"/>
</dbReference>
<dbReference type="InterPro" id="IPR020845">
    <property type="entry name" value="AMP-binding_CS"/>
</dbReference>
<sequence>MGKYKDSSSNISLFGALLRARRKFGGKKVAIVDADDRELTYTDMVRASIALGSVLKEGTKAKEHVGILLPTGAGALLAFFALQSTGRVPAMLNFTAGTHNLLAAFKAAQIKKVITAHQFIKLANLEPLIEKLEPHVEFIYLEDVRKKIGKKEKIKALLGSFIPRPFIAHPNYNSTGVVLFTSGTEGDPKGVVLSHKNLVANCMQVRAHIDDLHPDKDIIFNPLPTFHCFGLTGGALLPIFIGLKVALYPSPLHVKIIPQRIKEVGATIAFATDTFLSRYARAGKEGDLSSLRFVV</sequence>
<keyword evidence="1" id="KW-0547">Nucleotide-binding</keyword>